<dbReference type="EMBL" id="CAJZBQ010000024">
    <property type="protein sequence ID" value="CAG9320249.1"/>
    <property type="molecule type" value="Genomic_DNA"/>
</dbReference>
<gene>
    <name evidence="1" type="ORF">BSTOLATCC_MIC25479</name>
</gene>
<accession>A0AAU9JEZ2</accession>
<dbReference type="Proteomes" id="UP001162131">
    <property type="component" value="Unassembled WGS sequence"/>
</dbReference>
<protein>
    <submittedName>
        <fullName evidence="1">Uncharacterized protein</fullName>
    </submittedName>
</protein>
<evidence type="ECO:0000313" key="2">
    <source>
        <dbReference type="Proteomes" id="UP001162131"/>
    </source>
</evidence>
<name>A0AAU9JEZ2_9CILI</name>
<dbReference type="AlphaFoldDB" id="A0AAU9JEZ2"/>
<evidence type="ECO:0000313" key="1">
    <source>
        <dbReference type="EMBL" id="CAG9320249.1"/>
    </source>
</evidence>
<reference evidence="1" key="1">
    <citation type="submission" date="2021-09" db="EMBL/GenBank/DDBJ databases">
        <authorList>
            <consortium name="AG Swart"/>
            <person name="Singh M."/>
            <person name="Singh A."/>
            <person name="Seah K."/>
            <person name="Emmerich C."/>
        </authorList>
    </citation>
    <scope>NUCLEOTIDE SEQUENCE</scope>
    <source>
        <strain evidence="1">ATCC30299</strain>
    </source>
</reference>
<proteinExistence type="predicted"/>
<comment type="caution">
    <text evidence="1">The sequence shown here is derived from an EMBL/GenBank/DDBJ whole genome shotgun (WGS) entry which is preliminary data.</text>
</comment>
<sequence>MNQQPLSPGATCKMFSNYFTHNANVMQLVKPSPENPSRYDCLANIINLMKSIENIISRSMGLDKSVISIISSTSILESSKRSSLCIRKK</sequence>
<organism evidence="1 2">
    <name type="scientific">Blepharisma stoltei</name>
    <dbReference type="NCBI Taxonomy" id="1481888"/>
    <lineage>
        <taxon>Eukaryota</taxon>
        <taxon>Sar</taxon>
        <taxon>Alveolata</taxon>
        <taxon>Ciliophora</taxon>
        <taxon>Postciliodesmatophora</taxon>
        <taxon>Heterotrichea</taxon>
        <taxon>Heterotrichida</taxon>
        <taxon>Blepharismidae</taxon>
        <taxon>Blepharisma</taxon>
    </lineage>
</organism>
<keyword evidence="2" id="KW-1185">Reference proteome</keyword>